<feature type="compositionally biased region" description="Basic and acidic residues" evidence="5">
    <location>
        <begin position="237"/>
        <end position="255"/>
    </location>
</feature>
<dbReference type="GO" id="GO:0005516">
    <property type="term" value="F:calmodulin binding"/>
    <property type="evidence" value="ECO:0007669"/>
    <property type="project" value="UniProtKB-KW"/>
</dbReference>
<dbReference type="KEGG" id="dcr:108209602"/>
<reference evidence="7" key="1">
    <citation type="journal article" date="2016" name="Nat. Genet.">
        <title>A high-quality carrot genome assembly provides new insights into carotenoid accumulation and asterid genome evolution.</title>
        <authorList>
            <person name="Iorizzo M."/>
            <person name="Ellison S."/>
            <person name="Senalik D."/>
            <person name="Zeng P."/>
            <person name="Satapoomin P."/>
            <person name="Huang J."/>
            <person name="Bowman M."/>
            <person name="Iovene M."/>
            <person name="Sanseverino W."/>
            <person name="Cavagnaro P."/>
            <person name="Yildiz M."/>
            <person name="Macko-Podgorni A."/>
            <person name="Moranska E."/>
            <person name="Grzebelus E."/>
            <person name="Grzebelus D."/>
            <person name="Ashrafi H."/>
            <person name="Zheng Z."/>
            <person name="Cheng S."/>
            <person name="Spooner D."/>
            <person name="Van Deynze A."/>
            <person name="Simon P."/>
        </authorList>
    </citation>
    <scope>NUCLEOTIDE SEQUENCE</scope>
    <source>
        <tissue evidence="7">Leaf</tissue>
    </source>
</reference>
<dbReference type="EMBL" id="CP093344">
    <property type="protein sequence ID" value="WOG88221.1"/>
    <property type="molecule type" value="Genomic_DNA"/>
</dbReference>
<evidence type="ECO:0000256" key="4">
    <source>
        <dbReference type="ARBA" id="ARBA00045534"/>
    </source>
</evidence>
<evidence type="ECO:0000313" key="8">
    <source>
        <dbReference type="Proteomes" id="UP000077755"/>
    </source>
</evidence>
<dbReference type="PANTHER" id="PTHR32295">
    <property type="entry name" value="IQ-DOMAIN 5-RELATED"/>
    <property type="match status" value="1"/>
</dbReference>
<reference evidence="7" key="2">
    <citation type="submission" date="2022-03" db="EMBL/GenBank/DDBJ databases">
        <title>Draft title - Genomic analysis of global carrot germplasm unveils the trajectory of domestication and the origin of high carotenoid orange carrot.</title>
        <authorList>
            <person name="Iorizzo M."/>
            <person name="Ellison S."/>
            <person name="Senalik D."/>
            <person name="Macko-Podgorni A."/>
            <person name="Grzebelus D."/>
            <person name="Bostan H."/>
            <person name="Rolling W."/>
            <person name="Curaba J."/>
            <person name="Simon P."/>
        </authorList>
    </citation>
    <scope>NUCLEOTIDE SEQUENCE</scope>
    <source>
        <tissue evidence="7">Leaf</tissue>
    </source>
</reference>
<sequence length="410" mass="46907">MGKASKWLRNLLTGKRADKDKKQDASFSLTDFELPTGSPETPNQKRRWSFGKSIAKTDNNNQKTSRSLDAAASKKLVPRDLLECWSQQNQGAKKSLTCFVEAKYGNEQKITSTILVPRNQGRQTVRFRALQDAAATKIQAFFRGNLARTALKALRGLVKIQALVRGYLVRKQTSEMLRCMNALMSIQVRARIQRMQMAEEPHIVVKRNITHIEPTHDQLRRGDSEPLSLGKTAGSWRHKDLASHRQMKTREHECRTSYSERISVSNQEHPSLLYQTQSPLTDTSSRQSEKFSYGTPDRIFHQEYNLSSFDHRKVPQSPSVDYSDTTSNNSQFVHNYMANTQSSRAKVRSHSEPKQRPFKQKTMRSPSFGGIDSTADNKKQIQSSNRKKSQQPWLIKIYRAANSSKNFKNE</sequence>
<feature type="compositionally biased region" description="Basic and acidic residues" evidence="5">
    <location>
        <begin position="15"/>
        <end position="24"/>
    </location>
</feature>
<feature type="region of interest" description="Disordered" evidence="5">
    <location>
        <begin position="340"/>
        <end position="394"/>
    </location>
</feature>
<feature type="region of interest" description="Disordered" evidence="5">
    <location>
        <begin position="218"/>
        <end position="295"/>
    </location>
</feature>
<evidence type="ECO:0000313" key="7">
    <source>
        <dbReference type="EMBL" id="WOG88221.1"/>
    </source>
</evidence>
<feature type="domain" description="DUF4005" evidence="6">
    <location>
        <begin position="311"/>
        <end position="389"/>
    </location>
</feature>
<gene>
    <name evidence="7" type="ORF">DCAR_0207455</name>
</gene>
<dbReference type="Proteomes" id="UP000077755">
    <property type="component" value="Chromosome 2"/>
</dbReference>
<feature type="compositionally biased region" description="Polar residues" evidence="5">
    <location>
        <begin position="256"/>
        <end position="286"/>
    </location>
</feature>
<dbReference type="InterPro" id="IPR027417">
    <property type="entry name" value="P-loop_NTPase"/>
</dbReference>
<evidence type="ECO:0000256" key="3">
    <source>
        <dbReference type="ARBA" id="ARBA00024378"/>
    </source>
</evidence>
<dbReference type="PANTHER" id="PTHR32295:SF263">
    <property type="entry name" value="DUF4005 DOMAIN-CONTAINING PROTEIN"/>
    <property type="match status" value="1"/>
</dbReference>
<accession>A0AAF0WF47</accession>
<comment type="function">
    <text evidence="4">May be involved in cooperative interactions with calmodulins or calmodulin-like proteins. Recruits calmodulin proteins to microtubules, thus being a potential scaffold in cellular signaling and trafficking. May associate with nucleic acids and regulate gene expression at the transcriptional or post-transcriptional level.</text>
</comment>
<comment type="subunit">
    <text evidence="3">Binds to multiple calmodulin (CaM) in the presence of Ca(2+) and CaM-like proteins.</text>
</comment>
<evidence type="ECO:0000256" key="2">
    <source>
        <dbReference type="ARBA" id="ARBA00024341"/>
    </source>
</evidence>
<dbReference type="SUPFAM" id="SSF52540">
    <property type="entry name" value="P-loop containing nucleoside triphosphate hydrolases"/>
    <property type="match status" value="1"/>
</dbReference>
<feature type="compositionally biased region" description="Polar residues" evidence="5">
    <location>
        <begin position="316"/>
        <end position="328"/>
    </location>
</feature>
<evidence type="ECO:0000256" key="5">
    <source>
        <dbReference type="SAM" id="MobiDB-lite"/>
    </source>
</evidence>
<dbReference type="Gene3D" id="1.20.5.190">
    <property type="match status" value="1"/>
</dbReference>
<dbReference type="InterPro" id="IPR025064">
    <property type="entry name" value="DUF4005"/>
</dbReference>
<dbReference type="InterPro" id="IPR000048">
    <property type="entry name" value="IQ_motif_EF-hand-BS"/>
</dbReference>
<keyword evidence="1" id="KW-0112">Calmodulin-binding</keyword>
<dbReference type="SMART" id="SM00015">
    <property type="entry name" value="IQ"/>
    <property type="match status" value="2"/>
</dbReference>
<comment type="similarity">
    <text evidence="2">Belongs to the IQD family.</text>
</comment>
<organism evidence="7 8">
    <name type="scientific">Daucus carota subsp. sativus</name>
    <name type="common">Carrot</name>
    <dbReference type="NCBI Taxonomy" id="79200"/>
    <lineage>
        <taxon>Eukaryota</taxon>
        <taxon>Viridiplantae</taxon>
        <taxon>Streptophyta</taxon>
        <taxon>Embryophyta</taxon>
        <taxon>Tracheophyta</taxon>
        <taxon>Spermatophyta</taxon>
        <taxon>Magnoliopsida</taxon>
        <taxon>eudicotyledons</taxon>
        <taxon>Gunneridae</taxon>
        <taxon>Pentapetalae</taxon>
        <taxon>asterids</taxon>
        <taxon>campanulids</taxon>
        <taxon>Apiales</taxon>
        <taxon>Apiaceae</taxon>
        <taxon>Apioideae</taxon>
        <taxon>Scandiceae</taxon>
        <taxon>Daucinae</taxon>
        <taxon>Daucus</taxon>
        <taxon>Daucus sect. Daucus</taxon>
    </lineage>
</organism>
<dbReference type="PROSITE" id="PS50096">
    <property type="entry name" value="IQ"/>
    <property type="match status" value="2"/>
</dbReference>
<evidence type="ECO:0000256" key="1">
    <source>
        <dbReference type="ARBA" id="ARBA00022860"/>
    </source>
</evidence>
<feature type="region of interest" description="Disordered" evidence="5">
    <location>
        <begin position="1"/>
        <end position="49"/>
    </location>
</feature>
<protein>
    <recommendedName>
        <fullName evidence="6">DUF4005 domain-containing protein</fullName>
    </recommendedName>
</protein>
<keyword evidence="8" id="KW-1185">Reference proteome</keyword>
<dbReference type="Pfam" id="PF13178">
    <property type="entry name" value="DUF4005"/>
    <property type="match status" value="1"/>
</dbReference>
<dbReference type="Pfam" id="PF00612">
    <property type="entry name" value="IQ"/>
    <property type="match status" value="2"/>
</dbReference>
<name>A0AAF0WF47_DAUCS</name>
<evidence type="ECO:0000259" key="6">
    <source>
        <dbReference type="Pfam" id="PF13178"/>
    </source>
</evidence>
<dbReference type="AlphaFoldDB" id="A0AAF0WF47"/>
<feature type="region of interest" description="Disordered" evidence="5">
    <location>
        <begin position="307"/>
        <end position="328"/>
    </location>
</feature>
<proteinExistence type="inferred from homology"/>